<evidence type="ECO:0000256" key="4">
    <source>
        <dbReference type="ARBA" id="ARBA00022692"/>
    </source>
</evidence>
<dbReference type="PANTHER" id="PTHR34584:SF1">
    <property type="entry name" value="NA(+)_H(+) ANTIPORTER SUBUNIT E1"/>
    <property type="match status" value="1"/>
</dbReference>
<dbReference type="RefSeq" id="WP_135027660.1">
    <property type="nucleotide sequence ID" value="NZ_BMLA01000001.1"/>
</dbReference>
<evidence type="ECO:0000256" key="5">
    <source>
        <dbReference type="ARBA" id="ARBA00022989"/>
    </source>
</evidence>
<keyword evidence="8" id="KW-1185">Reference proteome</keyword>
<dbReference type="GO" id="GO:0008324">
    <property type="term" value="F:monoatomic cation transmembrane transporter activity"/>
    <property type="evidence" value="ECO:0007669"/>
    <property type="project" value="InterPro"/>
</dbReference>
<evidence type="ECO:0000256" key="1">
    <source>
        <dbReference type="ARBA" id="ARBA00004651"/>
    </source>
</evidence>
<dbReference type="AlphaFoldDB" id="A0A4Y8X3X5"/>
<gene>
    <name evidence="7" type="ORF">BJ976_001090</name>
</gene>
<evidence type="ECO:0000313" key="7">
    <source>
        <dbReference type="EMBL" id="MBB4882739.1"/>
    </source>
</evidence>
<evidence type="ECO:0000256" key="2">
    <source>
        <dbReference type="ARBA" id="ARBA00006228"/>
    </source>
</evidence>
<dbReference type="InterPro" id="IPR002758">
    <property type="entry name" value="Cation_antiport_E"/>
</dbReference>
<comment type="caution">
    <text evidence="7">The sequence shown here is derived from an EMBL/GenBank/DDBJ whole genome shotgun (WGS) entry which is preliminary data.</text>
</comment>
<dbReference type="GO" id="GO:0005886">
    <property type="term" value="C:plasma membrane"/>
    <property type="evidence" value="ECO:0007669"/>
    <property type="project" value="UniProtKB-SubCell"/>
</dbReference>
<evidence type="ECO:0000256" key="3">
    <source>
        <dbReference type="ARBA" id="ARBA00022475"/>
    </source>
</evidence>
<keyword evidence="4" id="KW-0812">Transmembrane</keyword>
<dbReference type="PANTHER" id="PTHR34584">
    <property type="entry name" value="NA(+)/H(+) ANTIPORTER SUBUNIT E1"/>
    <property type="match status" value="1"/>
</dbReference>
<dbReference type="Proteomes" id="UP000560081">
    <property type="component" value="Unassembled WGS sequence"/>
</dbReference>
<sequence length="144" mass="15763">MATHTHGDGTVDLTAGTASALSWPWRWLVFWCWYAWALVTSSEAVIKDLVTPGDQARSGIARVRSNCRTDAEVTLLSALITLTPGTLTLGTRRAGAVGEEDGDPDARRLLYVHGLYAEDADALRAEIHDMERRMLHAMRKTGVA</sequence>
<comment type="similarity">
    <text evidence="2">Belongs to the CPA3 antiporters (TC 2.A.63) subunit E family.</text>
</comment>
<evidence type="ECO:0000313" key="8">
    <source>
        <dbReference type="Proteomes" id="UP000560081"/>
    </source>
</evidence>
<organism evidence="7 8">
    <name type="scientific">Micrococcus flavus</name>
    <dbReference type="NCBI Taxonomy" id="384602"/>
    <lineage>
        <taxon>Bacteria</taxon>
        <taxon>Bacillati</taxon>
        <taxon>Actinomycetota</taxon>
        <taxon>Actinomycetes</taxon>
        <taxon>Micrococcales</taxon>
        <taxon>Micrococcaceae</taxon>
        <taxon>Micrococcus</taxon>
    </lineage>
</organism>
<proteinExistence type="inferred from homology"/>
<keyword evidence="6" id="KW-0472">Membrane</keyword>
<keyword evidence="3" id="KW-1003">Cell membrane</keyword>
<reference evidence="7 8" key="1">
    <citation type="submission" date="2020-08" db="EMBL/GenBank/DDBJ databases">
        <title>Sequencing the genomes of 1000 actinobacteria strains.</title>
        <authorList>
            <person name="Klenk H.-P."/>
        </authorList>
    </citation>
    <scope>NUCLEOTIDE SEQUENCE [LARGE SCALE GENOMIC DNA]</scope>
    <source>
        <strain evidence="7 8">DSM 19079</strain>
    </source>
</reference>
<keyword evidence="5" id="KW-1133">Transmembrane helix</keyword>
<comment type="subcellular location">
    <subcellularLocation>
        <location evidence="1">Cell membrane</location>
        <topology evidence="1">Multi-pass membrane protein</topology>
    </subcellularLocation>
</comment>
<protein>
    <submittedName>
        <fullName evidence="7">Multicomponent Na+:H+ antiporter subunit E</fullName>
    </submittedName>
</protein>
<name>A0A4Y8X3X5_9MICC</name>
<dbReference type="EMBL" id="JACHMC010000001">
    <property type="protein sequence ID" value="MBB4882739.1"/>
    <property type="molecule type" value="Genomic_DNA"/>
</dbReference>
<evidence type="ECO:0000256" key="6">
    <source>
        <dbReference type="ARBA" id="ARBA00023136"/>
    </source>
</evidence>
<dbReference type="Pfam" id="PF01899">
    <property type="entry name" value="MNHE"/>
    <property type="match status" value="1"/>
</dbReference>
<dbReference type="OrthoDB" id="3837866at2"/>
<accession>A0A4Y8X3X5</accession>